<reference evidence="2" key="1">
    <citation type="submission" date="2025-08" db="UniProtKB">
        <authorList>
            <consortium name="Ensembl"/>
        </authorList>
    </citation>
    <scope>IDENTIFICATION</scope>
</reference>
<dbReference type="InterPro" id="IPR029063">
    <property type="entry name" value="SAM-dependent_MTases_sf"/>
</dbReference>
<evidence type="ECO:0000259" key="1">
    <source>
        <dbReference type="Pfam" id="PF13847"/>
    </source>
</evidence>
<dbReference type="Proteomes" id="UP000694389">
    <property type="component" value="Unassembled WGS sequence"/>
</dbReference>
<dbReference type="GeneTree" id="ENSGT00530000063975"/>
<accession>A0A8C4H978</accession>
<feature type="domain" description="Methyltransferase" evidence="1">
    <location>
        <begin position="68"/>
        <end position="200"/>
    </location>
</feature>
<organism evidence="2 3">
    <name type="scientific">Dicentrarchus labrax</name>
    <name type="common">European seabass</name>
    <name type="synonym">Morone labrax</name>
    <dbReference type="NCBI Taxonomy" id="13489"/>
    <lineage>
        <taxon>Eukaryota</taxon>
        <taxon>Metazoa</taxon>
        <taxon>Chordata</taxon>
        <taxon>Craniata</taxon>
        <taxon>Vertebrata</taxon>
        <taxon>Euteleostomi</taxon>
        <taxon>Actinopterygii</taxon>
        <taxon>Neopterygii</taxon>
        <taxon>Teleostei</taxon>
        <taxon>Neoteleostei</taxon>
        <taxon>Acanthomorphata</taxon>
        <taxon>Eupercaria</taxon>
        <taxon>Moronidae</taxon>
        <taxon>Dicentrarchus</taxon>
    </lineage>
</organism>
<dbReference type="Ensembl" id="ENSDLAT00005041386.2">
    <property type="protein sequence ID" value="ENSDLAP00005038755.2"/>
    <property type="gene ID" value="ENSDLAG00005017286.2"/>
</dbReference>
<evidence type="ECO:0000313" key="2">
    <source>
        <dbReference type="Ensembl" id="ENSDLAP00005038755.2"/>
    </source>
</evidence>
<proteinExistence type="predicted"/>
<dbReference type="AlphaFoldDB" id="A0A8C4H978"/>
<reference evidence="2" key="2">
    <citation type="submission" date="2025-09" db="UniProtKB">
        <authorList>
            <consortium name="Ensembl"/>
        </authorList>
    </citation>
    <scope>IDENTIFICATION</scope>
</reference>
<keyword evidence="3" id="KW-1185">Reference proteome</keyword>
<protein>
    <recommendedName>
        <fullName evidence="1">Methyltransferase domain-containing protein</fullName>
    </recommendedName>
</protein>
<dbReference type="Gene3D" id="3.40.50.150">
    <property type="entry name" value="Vaccinia Virus protein VP39"/>
    <property type="match status" value="1"/>
</dbReference>
<name>A0A8C4H978_DICLA</name>
<dbReference type="Pfam" id="PF13847">
    <property type="entry name" value="Methyltransf_31"/>
    <property type="match status" value="1"/>
</dbReference>
<dbReference type="CDD" id="cd02440">
    <property type="entry name" value="AdoMet_MTases"/>
    <property type="match status" value="1"/>
</dbReference>
<dbReference type="SUPFAM" id="SSF53335">
    <property type="entry name" value="S-adenosyl-L-methionine-dependent methyltransferases"/>
    <property type="match status" value="1"/>
</dbReference>
<dbReference type="InterPro" id="IPR025714">
    <property type="entry name" value="Methyltranfer_dom"/>
</dbReference>
<dbReference type="PANTHER" id="PTHR43591:SF101">
    <property type="entry name" value="METHYLTRANSFERASE-LIKE PROTEIN 27"/>
    <property type="match status" value="1"/>
</dbReference>
<sequence length="232" mass="26100">MKDFSHRTRTVEGVKSVILSCKGFDSQQTAKFYDSWAQTYEQDVKIINYRASELGVDFLNSHFSGNREEVQVLDVACGSGMVAKLMVELGFRHFVGVDGSKGMLEQAAKTGLYQDLRLALLGTQPLPAQTDTFDVVIIVGALDAGFVPVGVVRELCHAAKPGKQLTTVTNQYKKDLERELQLMEEEGLWSPVGIKQTDRYMEDPHLSAERAKDMQEERYIRGSVYLYKRSIH</sequence>
<dbReference type="PANTHER" id="PTHR43591">
    <property type="entry name" value="METHYLTRANSFERASE"/>
    <property type="match status" value="1"/>
</dbReference>
<evidence type="ECO:0000313" key="3">
    <source>
        <dbReference type="Proteomes" id="UP000694389"/>
    </source>
</evidence>
<gene>
    <name evidence="2" type="primary">LOC127363160</name>
</gene>